<dbReference type="Proteomes" id="UP000013638">
    <property type="component" value="Unassembled WGS sequence"/>
</dbReference>
<dbReference type="RefSeq" id="WP_010829008.1">
    <property type="nucleotide sequence ID" value="NZ_KB944865.1"/>
</dbReference>
<comment type="caution">
    <text evidence="2">The sequence shown here is derived from an EMBL/GenBank/DDBJ whole genome shotgun (WGS) entry which is preliminary data.</text>
</comment>
<feature type="compositionally biased region" description="Acidic residues" evidence="1">
    <location>
        <begin position="151"/>
        <end position="189"/>
    </location>
</feature>
<reference evidence="2 3" key="1">
    <citation type="submission" date="2013-02" db="EMBL/GenBank/DDBJ databases">
        <title>The Genome Sequence of Enterococcus faecalis ATCC_6055.</title>
        <authorList>
            <consortium name="The Broad Institute Genome Sequencing Platform"/>
            <consortium name="The Broad Institute Genome Sequencing Center for Infectious Disease"/>
            <person name="Earl A.M."/>
            <person name="Gilmore M.S."/>
            <person name="Lebreton F."/>
            <person name="Walker B."/>
            <person name="Young S.K."/>
            <person name="Zeng Q."/>
            <person name="Gargeya S."/>
            <person name="Fitzgerald M."/>
            <person name="Haas B."/>
            <person name="Abouelleil A."/>
            <person name="Alvarado L."/>
            <person name="Arachchi H.M."/>
            <person name="Berlin A.M."/>
            <person name="Chapman S.B."/>
            <person name="Dewar J."/>
            <person name="Goldberg J."/>
            <person name="Griggs A."/>
            <person name="Gujja S."/>
            <person name="Hansen M."/>
            <person name="Howarth C."/>
            <person name="Imamovic A."/>
            <person name="Larimer J."/>
            <person name="McCowan C."/>
            <person name="Murphy C."/>
            <person name="Neiman D."/>
            <person name="Pearson M."/>
            <person name="Priest M."/>
            <person name="Roberts A."/>
            <person name="Saif S."/>
            <person name="Shea T."/>
            <person name="Sisk P."/>
            <person name="Sykes S."/>
            <person name="Wortman J."/>
            <person name="Nusbaum C."/>
            <person name="Birren B."/>
        </authorList>
    </citation>
    <scope>NUCLEOTIDE SEQUENCE [LARGE SCALE GENOMIC DNA]</scope>
    <source>
        <strain evidence="2 3">ATCC 6055</strain>
    </source>
</reference>
<feature type="region of interest" description="Disordered" evidence="1">
    <location>
        <begin position="123"/>
        <end position="204"/>
    </location>
</feature>
<evidence type="ECO:0000256" key="1">
    <source>
        <dbReference type="SAM" id="MobiDB-lite"/>
    </source>
</evidence>
<name>R3KB96_ENTFL</name>
<evidence type="ECO:0000313" key="3">
    <source>
        <dbReference type="Proteomes" id="UP000013638"/>
    </source>
</evidence>
<dbReference type="PATRIC" id="fig|1169311.3.peg.2422"/>
<gene>
    <name evidence="2" type="ORF">WOU_02457</name>
</gene>
<proteinExistence type="predicted"/>
<dbReference type="EMBL" id="ASDZ01000029">
    <property type="protein sequence ID" value="EOK10930.1"/>
    <property type="molecule type" value="Genomic_DNA"/>
</dbReference>
<sequence length="204" mass="23229">MVNVTIRTEDKAFKKFKIPGFKVKPWERKSPPMTFKAAEELLHTIYEEMDRADVKKGTVLITLYFEEKEIACSPITLTTENGYPLLVDLIRQDMVQSMNETTTKEEEDLMRLLLEAIQSEVGATETNQEEEQERPKAAEAVGTVAEPVQEPTEEEHLEEALLDVTEEPESSDDTQETLEDDLLLEEEMGVSESTPQAHKKRTTP</sequence>
<organism evidence="2 3">
    <name type="scientific">Enterococcus faecalis ATCC 6055</name>
    <dbReference type="NCBI Taxonomy" id="1169311"/>
    <lineage>
        <taxon>Bacteria</taxon>
        <taxon>Bacillati</taxon>
        <taxon>Bacillota</taxon>
        <taxon>Bacilli</taxon>
        <taxon>Lactobacillales</taxon>
        <taxon>Enterococcaceae</taxon>
        <taxon>Enterococcus</taxon>
    </lineage>
</organism>
<dbReference type="AlphaFoldDB" id="R3KB96"/>
<evidence type="ECO:0000313" key="2">
    <source>
        <dbReference type="EMBL" id="EOK10930.1"/>
    </source>
</evidence>
<accession>R3KB96</accession>
<protein>
    <submittedName>
        <fullName evidence="2">Uncharacterized protein</fullName>
    </submittedName>
</protein>
<dbReference type="HOGENOM" id="CLU_1341517_0_0_9"/>